<dbReference type="PANTHER" id="PTHR31339">
    <property type="entry name" value="PECTIN LYASE-RELATED"/>
    <property type="match status" value="1"/>
</dbReference>
<reference evidence="3 4" key="1">
    <citation type="submission" date="2019-04" db="EMBL/GenBank/DDBJ databases">
        <authorList>
            <person name="Van Vliet M D."/>
        </authorList>
    </citation>
    <scope>NUCLEOTIDE SEQUENCE [LARGE SCALE GENOMIC DNA]</scope>
    <source>
        <strain evidence="3 4">F1</strain>
    </source>
</reference>
<dbReference type="EMBL" id="CAAHFG010000001">
    <property type="protein sequence ID" value="VGO12830.1"/>
    <property type="molecule type" value="Genomic_DNA"/>
</dbReference>
<keyword evidence="1" id="KW-0732">Signal</keyword>
<dbReference type="Gene3D" id="2.160.20.10">
    <property type="entry name" value="Single-stranded right-handed beta-helix, Pectin lyase-like"/>
    <property type="match status" value="2"/>
</dbReference>
<protein>
    <submittedName>
        <fullName evidence="3">Alginate lyase 7</fullName>
    </submittedName>
</protein>
<organism evidence="3 4">
    <name type="scientific">Pontiella desulfatans</name>
    <dbReference type="NCBI Taxonomy" id="2750659"/>
    <lineage>
        <taxon>Bacteria</taxon>
        <taxon>Pseudomonadati</taxon>
        <taxon>Kiritimatiellota</taxon>
        <taxon>Kiritimatiellia</taxon>
        <taxon>Kiritimatiellales</taxon>
        <taxon>Pontiellaceae</taxon>
        <taxon>Pontiella</taxon>
    </lineage>
</organism>
<dbReference type="InterPro" id="IPR012334">
    <property type="entry name" value="Pectin_lyas_fold"/>
</dbReference>
<evidence type="ECO:0000313" key="4">
    <source>
        <dbReference type="Proteomes" id="UP000366872"/>
    </source>
</evidence>
<dbReference type="InterPro" id="IPR051801">
    <property type="entry name" value="GH28_Enzymes"/>
</dbReference>
<dbReference type="AlphaFoldDB" id="A0A6C2TYR9"/>
<dbReference type="SUPFAM" id="SSF51126">
    <property type="entry name" value="Pectin lyase-like"/>
    <property type="match status" value="2"/>
</dbReference>
<evidence type="ECO:0000313" key="3">
    <source>
        <dbReference type="EMBL" id="VGO12830.1"/>
    </source>
</evidence>
<accession>A0A6C2TYR9</accession>
<dbReference type="RefSeq" id="WP_136078460.1">
    <property type="nucleotide sequence ID" value="NZ_CAAHFG010000001.1"/>
</dbReference>
<sequence length="840" mass="91738">MIHRTLFSTLLLISSISAGAPDKPEWQIIKTKYPTTDVVVAGYNVEDFGAKGDGRKDCTKAFQTALDRMHEAGGGTVFVPEGRYLFKGNLKIPVAVTLRGEWNEPTRENPSVRGTILMPLAGKGDPDGTPFITVDYCAGIKDLNIWYPLQSHQNPDPYPWCLIQKGGDNATFENLTLVNPYQGIRIGPGGNELHLVRNVYGTPLKTGIQYDSTTDIGRLEKIRFSPRWWCLGGLPKSPRNLDWTMENGTAIHMLRSDWEYVADVEIEGYARGFMISEGVRGAANAQFYHLIIRNCATAMEVEKTNPFGMVFTECYFDGAQHGVLVDEKFDSALLFSTCIFSGKEALRSNGSGNILMEQCRVLSGNVVLDKGAHSILGSALKDKNSRIRIGEKVIGVVLAGNQYPNPLPMVQSEAPDGIVQQSDAPPGLNPIPDFHKTTRTQYVPAKPALEVVHPSGSDDAAAIQQALDNSARNGGGMVLLPGQDYLIKGRLSIPGGVELRGVHDVPHHTMGGGSVLHIYPPDDEPTIAMEANSGMRGLSFNYPEQRIEEVKEYPFLIQGRGENIYVINVNAANPFKFIDFMSHRCDRHFIDYPSGAPFKVGVAVGGGSRNGIVQNMQFNPHYWSRAPRRNPLYANKTDGGVSSGTGARFWTYQKENLDALVVGHTENQFLYQNFVFGSLYGIHFTQQNGEGAINCVSHGHGTDGSKISCYFEYGHGEISMVNTELVAMSSQNKTAILISDGFDSEATLINTMVWGNPDILADVGNGTLTLQNLHANHHGQGLLLTRGTLKAFNLSFNQQGSHLSASDGTTTEMGGFITTGPLKASGAFPPHVIERSAKKR</sequence>
<proteinExistence type="predicted"/>
<dbReference type="InterPro" id="IPR011050">
    <property type="entry name" value="Pectin_lyase_fold/virulence"/>
</dbReference>
<keyword evidence="4" id="KW-1185">Reference proteome</keyword>
<evidence type="ECO:0000259" key="2">
    <source>
        <dbReference type="Pfam" id="PF12708"/>
    </source>
</evidence>
<dbReference type="GO" id="GO:0016829">
    <property type="term" value="F:lyase activity"/>
    <property type="evidence" value="ECO:0007669"/>
    <property type="project" value="UniProtKB-KW"/>
</dbReference>
<dbReference type="Pfam" id="PF12708">
    <property type="entry name" value="Pect-lyase_RHGA_epim"/>
    <property type="match status" value="1"/>
</dbReference>
<name>A0A6C2TYR9_PONDE</name>
<gene>
    <name evidence="3" type="primary">algE7_2</name>
    <name evidence="3" type="ORF">PDESU_01384</name>
</gene>
<dbReference type="PANTHER" id="PTHR31339:SF9">
    <property type="entry name" value="PLASMIN AND FIBRONECTIN-BINDING PROTEIN A"/>
    <property type="match status" value="1"/>
</dbReference>
<feature type="signal peptide" evidence="1">
    <location>
        <begin position="1"/>
        <end position="20"/>
    </location>
</feature>
<feature type="chain" id="PRO_5025676698" evidence="1">
    <location>
        <begin position="21"/>
        <end position="840"/>
    </location>
</feature>
<keyword evidence="3" id="KW-0456">Lyase</keyword>
<evidence type="ECO:0000256" key="1">
    <source>
        <dbReference type="SAM" id="SignalP"/>
    </source>
</evidence>
<dbReference type="Proteomes" id="UP000366872">
    <property type="component" value="Unassembled WGS sequence"/>
</dbReference>
<feature type="domain" description="Rhamnogalacturonase A/B/Epimerase-like pectate lyase" evidence="2">
    <location>
        <begin position="44"/>
        <end position="106"/>
    </location>
</feature>
<dbReference type="InterPro" id="IPR024535">
    <property type="entry name" value="RHGA/B-epi-like_pectate_lyase"/>
</dbReference>